<accession>A0A8J8SXQ0</accession>
<name>A0A8J8SXQ0_HALGN</name>
<comment type="caution">
    <text evidence="1">The sequence shown here is derived from an EMBL/GenBank/DDBJ whole genome shotgun (WGS) entry which is preliminary data.</text>
</comment>
<reference evidence="1" key="1">
    <citation type="submission" date="2019-06" db="EMBL/GenBank/DDBJ databases">
        <authorList>
            <person name="Zheng W."/>
        </authorList>
    </citation>
    <scope>NUCLEOTIDE SEQUENCE</scope>
    <source>
        <strain evidence="1">QDHG01</strain>
    </source>
</reference>
<protein>
    <submittedName>
        <fullName evidence="1">Uncharacterized protein</fullName>
    </submittedName>
</protein>
<dbReference type="Proteomes" id="UP000785679">
    <property type="component" value="Unassembled WGS sequence"/>
</dbReference>
<evidence type="ECO:0000313" key="1">
    <source>
        <dbReference type="EMBL" id="TNV74702.1"/>
    </source>
</evidence>
<proteinExistence type="predicted"/>
<gene>
    <name evidence="1" type="ORF">FGO68_gene4880</name>
</gene>
<organism evidence="1 2">
    <name type="scientific">Halteria grandinella</name>
    <dbReference type="NCBI Taxonomy" id="5974"/>
    <lineage>
        <taxon>Eukaryota</taxon>
        <taxon>Sar</taxon>
        <taxon>Alveolata</taxon>
        <taxon>Ciliophora</taxon>
        <taxon>Intramacronucleata</taxon>
        <taxon>Spirotrichea</taxon>
        <taxon>Stichotrichia</taxon>
        <taxon>Sporadotrichida</taxon>
        <taxon>Halteriidae</taxon>
        <taxon>Halteria</taxon>
    </lineage>
</organism>
<keyword evidence="2" id="KW-1185">Reference proteome</keyword>
<dbReference type="AlphaFoldDB" id="A0A8J8SXQ0"/>
<sequence length="295" mass="34051">MCQLYSNSLSNHSSNSLLMHFHSLQKWLQILYLRSRTESIESKITFFIVNRLRTGKLMRNLAPILFLTVALTEHGLSTSQPIGLNWHKRLFVSLQYCKRIILVNQIVILMQGIYSLEIIRSYIMIQRWIQPDNDMLSLDIPVESVGILECTEYIDKCSSIPTICSISCPANYCKSLSWQNDESIIRDAKTSLQKSVFKLKFVALDAVNAAFFSCKPSIIAGVIRNSEALWEVIAKRSCYQSDQLTLLKILLFFLSVFKTWARSCSKSLRDTFFYIYLHKRCSPIYRVGILSQFAR</sequence>
<evidence type="ECO:0000313" key="2">
    <source>
        <dbReference type="Proteomes" id="UP000785679"/>
    </source>
</evidence>
<dbReference type="EMBL" id="RRYP01016702">
    <property type="protein sequence ID" value="TNV74702.1"/>
    <property type="molecule type" value="Genomic_DNA"/>
</dbReference>